<proteinExistence type="predicted"/>
<dbReference type="PATRIC" id="fig|1308866.3.peg.1888"/>
<dbReference type="Proteomes" id="UP000012283">
    <property type="component" value="Unassembled WGS sequence"/>
</dbReference>
<comment type="caution">
    <text evidence="1">The sequence shown here is derived from an EMBL/GenBank/DDBJ whole genome shotgun (WGS) entry which is preliminary data.</text>
</comment>
<accession>N4WUA2</accession>
<dbReference type="EMBL" id="APML01000033">
    <property type="protein sequence ID" value="ENH96691.1"/>
    <property type="molecule type" value="Genomic_DNA"/>
</dbReference>
<protein>
    <submittedName>
        <fullName evidence="1">Uncharacterized protein</fullName>
    </submittedName>
</protein>
<dbReference type="eggNOG" id="ENOG502ZX6N">
    <property type="taxonomic scope" value="Bacteria"/>
</dbReference>
<gene>
    <name evidence="1" type="ORF">J416_09344</name>
</gene>
<dbReference type="AlphaFoldDB" id="N4WUA2"/>
<dbReference type="RefSeq" id="WP_003468950.1">
    <property type="nucleotide sequence ID" value="NZ_APML01000033.1"/>
</dbReference>
<evidence type="ECO:0000313" key="1">
    <source>
        <dbReference type="EMBL" id="ENH96691.1"/>
    </source>
</evidence>
<organism evidence="1 2">
    <name type="scientific">Gracilibacillus halophilus YIM-C55.5</name>
    <dbReference type="NCBI Taxonomy" id="1308866"/>
    <lineage>
        <taxon>Bacteria</taxon>
        <taxon>Bacillati</taxon>
        <taxon>Bacillota</taxon>
        <taxon>Bacilli</taxon>
        <taxon>Bacillales</taxon>
        <taxon>Bacillaceae</taxon>
        <taxon>Gracilibacillus</taxon>
    </lineage>
</organism>
<reference evidence="1 2" key="1">
    <citation type="submission" date="2013-03" db="EMBL/GenBank/DDBJ databases">
        <title>Draft genome sequence of Gracibacillus halophilus YIM-C55.5, a moderately halophilic and thermophilic organism from the Xiaochaidamu salt lake.</title>
        <authorList>
            <person name="Sugumar T."/>
            <person name="Polireddy D.R."/>
            <person name="Antony A."/>
            <person name="Madhava Y.R."/>
            <person name="Sivakumar N."/>
        </authorList>
    </citation>
    <scope>NUCLEOTIDE SEQUENCE [LARGE SCALE GENOMIC DNA]</scope>
    <source>
        <strain evidence="1 2">YIM-C55.5</strain>
    </source>
</reference>
<dbReference type="STRING" id="1308866.J416_09344"/>
<dbReference type="OrthoDB" id="9797501at2"/>
<sequence>MSKANKLSVVIAAAKLLGSDEIKMFMNTYNKHMNALGAEEKEKYIPENIKGVHRNIGERYFEVYFKNGEWFKYYTNGTWG</sequence>
<name>N4WUA2_9BACI</name>
<keyword evidence="2" id="KW-1185">Reference proteome</keyword>
<evidence type="ECO:0000313" key="2">
    <source>
        <dbReference type="Proteomes" id="UP000012283"/>
    </source>
</evidence>